<dbReference type="Proteomes" id="UP001652660">
    <property type="component" value="Chromosome 8c"/>
</dbReference>
<keyword evidence="2" id="KW-0611">Plant defense</keyword>
<dbReference type="GeneID" id="113706925"/>
<evidence type="ECO:0000313" key="11">
    <source>
        <dbReference type="RefSeq" id="XP_071919426.1"/>
    </source>
</evidence>
<reference evidence="9" key="1">
    <citation type="journal article" date="2025" name="Foods">
        <title>Unveiling the Microbial Signatures of Arabica Coffee Cherries: Insights into Ripeness Specific Diversity, Functional Traits, and Implications for Quality and Safety.</title>
        <authorList>
            <consortium name="RefSeq"/>
            <person name="Tenea G.N."/>
            <person name="Cifuentes V."/>
            <person name="Reyes P."/>
            <person name="Cevallos-Vallejos M."/>
        </authorList>
    </citation>
    <scope>NUCLEOTIDE SEQUENCE [LARGE SCALE GENOMIC DNA]</scope>
</reference>
<dbReference type="Pfam" id="PF00847">
    <property type="entry name" value="AP2"/>
    <property type="match status" value="1"/>
</dbReference>
<dbReference type="GO" id="GO:0006952">
    <property type="term" value="P:defense response"/>
    <property type="evidence" value="ECO:0007669"/>
    <property type="project" value="UniProtKB-KW"/>
</dbReference>
<dbReference type="GO" id="GO:0003700">
    <property type="term" value="F:DNA-binding transcription factor activity"/>
    <property type="evidence" value="ECO:0007669"/>
    <property type="project" value="InterPro"/>
</dbReference>
<dbReference type="RefSeq" id="XP_071919426.1">
    <property type="nucleotide sequence ID" value="XM_072063325.1"/>
</dbReference>
<name>A0A6P6U2A7_COFAR</name>
<evidence type="ECO:0000256" key="4">
    <source>
        <dbReference type="ARBA" id="ARBA00023125"/>
    </source>
</evidence>
<dbReference type="RefSeq" id="XP_027084800.1">
    <property type="nucleotide sequence ID" value="XM_027228999.1"/>
</dbReference>
<proteinExistence type="predicted"/>
<evidence type="ECO:0000259" key="8">
    <source>
        <dbReference type="PROSITE" id="PS51032"/>
    </source>
</evidence>
<dbReference type="FunFam" id="3.30.730.10:FF:000001">
    <property type="entry name" value="Ethylene-responsive transcription factor 2"/>
    <property type="match status" value="1"/>
</dbReference>
<evidence type="ECO:0000256" key="2">
    <source>
        <dbReference type="ARBA" id="ARBA00022821"/>
    </source>
</evidence>
<evidence type="ECO:0000256" key="6">
    <source>
        <dbReference type="ARBA" id="ARBA00023242"/>
    </source>
</evidence>
<organism evidence="9 10">
    <name type="scientific">Coffea arabica</name>
    <name type="common">Arabian coffee</name>
    <dbReference type="NCBI Taxonomy" id="13443"/>
    <lineage>
        <taxon>Eukaryota</taxon>
        <taxon>Viridiplantae</taxon>
        <taxon>Streptophyta</taxon>
        <taxon>Embryophyta</taxon>
        <taxon>Tracheophyta</taxon>
        <taxon>Spermatophyta</taxon>
        <taxon>Magnoliopsida</taxon>
        <taxon>eudicotyledons</taxon>
        <taxon>Gunneridae</taxon>
        <taxon>Pentapetalae</taxon>
        <taxon>asterids</taxon>
        <taxon>lamiids</taxon>
        <taxon>Gentianales</taxon>
        <taxon>Rubiaceae</taxon>
        <taxon>Ixoroideae</taxon>
        <taxon>Gardenieae complex</taxon>
        <taxon>Bertiereae - Coffeeae clade</taxon>
        <taxon>Coffeeae</taxon>
        <taxon>Coffea</taxon>
    </lineage>
</organism>
<dbReference type="PANTHER" id="PTHR31190">
    <property type="entry name" value="DNA-BINDING DOMAIN"/>
    <property type="match status" value="1"/>
</dbReference>
<evidence type="ECO:0000313" key="9">
    <source>
        <dbReference type="Proteomes" id="UP001652660"/>
    </source>
</evidence>
<gene>
    <name evidence="10 11" type="primary">LOC113706925</name>
</gene>
<protein>
    <submittedName>
        <fullName evidence="10 11">Ethylene-responsive transcription factor RAP2-12</fullName>
    </submittedName>
</protein>
<dbReference type="PRINTS" id="PR00367">
    <property type="entry name" value="ETHRSPELEMNT"/>
</dbReference>
<dbReference type="Gene3D" id="3.30.730.10">
    <property type="entry name" value="AP2/ERF domain"/>
    <property type="match status" value="1"/>
</dbReference>
<dbReference type="CDD" id="cd00018">
    <property type="entry name" value="AP2"/>
    <property type="match status" value="1"/>
</dbReference>
<accession>A0A6P6U2A7</accession>
<dbReference type="SUPFAM" id="SSF54171">
    <property type="entry name" value="DNA-binding domain"/>
    <property type="match status" value="1"/>
</dbReference>
<reference evidence="10" key="2">
    <citation type="submission" date="2025-04" db="UniProtKB">
        <authorList>
            <consortium name="RefSeq"/>
        </authorList>
    </citation>
    <scope>IDENTIFICATION</scope>
    <source>
        <tissue evidence="10 11">Leaves</tissue>
    </source>
</reference>
<keyword evidence="4" id="KW-0238">DNA-binding</keyword>
<comment type="subcellular location">
    <subcellularLocation>
        <location evidence="1">Nucleus</location>
    </subcellularLocation>
</comment>
<sequence>MCGGAIISDYIQPSRSSHRLSADLLWGIGGSGDLPDSKDIKKKKSTSNFYSKQLRSEIIDLDDEFEADFREFSDQAVEELEDVKPFGFSASKHSAILSRGTKCGNSSDSSDESGKYLKRKRKNHYRGIRQRPWGKWAAEIRDPRKGVRVWLGTFNTAEAAARAYDTEARRIRGKKAKLNFPDDTQLSASRRTVVANAQKVRVKEDQSQAQPSLNESMTFMSNIENDHCNSLNLVEEKPPAKQFSSVDAYPTVGDMEFKSYFQSDCANLCFNSDQGSSSFGCSDFGWEEQCPKTPEISSIFSSAIDWEEPQFVEDANSSKNLKTSPLDLVPADGNNKKLSEEFSAFESQMKVAQMPYLEGNWDASLDAFLNGPAVKDGGDEMDLWTFDDISAMMGGVY</sequence>
<keyword evidence="5" id="KW-0804">Transcription</keyword>
<dbReference type="AlphaFoldDB" id="A0A6P6U2A7"/>
<dbReference type="GO" id="GO:0009873">
    <property type="term" value="P:ethylene-activated signaling pathway"/>
    <property type="evidence" value="ECO:0007669"/>
    <property type="project" value="InterPro"/>
</dbReference>
<dbReference type="GO" id="GO:0005634">
    <property type="term" value="C:nucleus"/>
    <property type="evidence" value="ECO:0007669"/>
    <property type="project" value="UniProtKB-SubCell"/>
</dbReference>
<keyword evidence="3" id="KW-0805">Transcription regulation</keyword>
<dbReference type="InterPro" id="IPR016177">
    <property type="entry name" value="DNA-bd_dom_sf"/>
</dbReference>
<keyword evidence="6" id="KW-0539">Nucleus</keyword>
<dbReference type="InterPro" id="IPR001471">
    <property type="entry name" value="AP2/ERF_dom"/>
</dbReference>
<dbReference type="InterPro" id="IPR036955">
    <property type="entry name" value="AP2/ERF_dom_sf"/>
</dbReference>
<dbReference type="PANTHER" id="PTHR31190:SF142">
    <property type="entry name" value="ETHYLENE-RESPONSIVE TRANSCRIPTION FACTOR RAP2-3"/>
    <property type="match status" value="1"/>
</dbReference>
<evidence type="ECO:0000313" key="10">
    <source>
        <dbReference type="RefSeq" id="XP_027084800.1"/>
    </source>
</evidence>
<dbReference type="PROSITE" id="PS51032">
    <property type="entry name" value="AP2_ERF"/>
    <property type="match status" value="1"/>
</dbReference>
<evidence type="ECO:0000256" key="7">
    <source>
        <dbReference type="SAM" id="MobiDB-lite"/>
    </source>
</evidence>
<keyword evidence="9" id="KW-1185">Reference proteome</keyword>
<evidence type="ECO:0000256" key="3">
    <source>
        <dbReference type="ARBA" id="ARBA00023015"/>
    </source>
</evidence>
<feature type="region of interest" description="Disordered" evidence="7">
    <location>
        <begin position="98"/>
        <end position="118"/>
    </location>
</feature>
<dbReference type="InterPro" id="IPR044808">
    <property type="entry name" value="ERF_plant"/>
</dbReference>
<dbReference type="OrthoDB" id="668733at2759"/>
<dbReference type="SMART" id="SM00380">
    <property type="entry name" value="AP2"/>
    <property type="match status" value="1"/>
</dbReference>
<evidence type="ECO:0000256" key="1">
    <source>
        <dbReference type="ARBA" id="ARBA00004123"/>
    </source>
</evidence>
<dbReference type="GO" id="GO:0003677">
    <property type="term" value="F:DNA binding"/>
    <property type="evidence" value="ECO:0007669"/>
    <property type="project" value="UniProtKB-KW"/>
</dbReference>
<evidence type="ECO:0000256" key="5">
    <source>
        <dbReference type="ARBA" id="ARBA00023163"/>
    </source>
</evidence>
<feature type="domain" description="AP2/ERF" evidence="8">
    <location>
        <begin position="124"/>
        <end position="181"/>
    </location>
</feature>